<evidence type="ECO:0000313" key="1">
    <source>
        <dbReference type="EMBL" id="GIY26275.1"/>
    </source>
</evidence>
<gene>
    <name evidence="1" type="ORF">CDAR_512961</name>
</gene>
<dbReference type="AlphaFoldDB" id="A0AAV4RXX4"/>
<dbReference type="Proteomes" id="UP001054837">
    <property type="component" value="Unassembled WGS sequence"/>
</dbReference>
<proteinExistence type="predicted"/>
<organism evidence="1 2">
    <name type="scientific">Caerostris darwini</name>
    <dbReference type="NCBI Taxonomy" id="1538125"/>
    <lineage>
        <taxon>Eukaryota</taxon>
        <taxon>Metazoa</taxon>
        <taxon>Ecdysozoa</taxon>
        <taxon>Arthropoda</taxon>
        <taxon>Chelicerata</taxon>
        <taxon>Arachnida</taxon>
        <taxon>Araneae</taxon>
        <taxon>Araneomorphae</taxon>
        <taxon>Entelegynae</taxon>
        <taxon>Araneoidea</taxon>
        <taxon>Araneidae</taxon>
        <taxon>Caerostris</taxon>
    </lineage>
</organism>
<keyword evidence="2" id="KW-1185">Reference proteome</keyword>
<comment type="caution">
    <text evidence="1">The sequence shown here is derived from an EMBL/GenBank/DDBJ whole genome shotgun (WGS) entry which is preliminary data.</text>
</comment>
<sequence length="154" mass="17290">MNGYSKNCEVVKTVKITTEVDKYRLQIRLTLLCGPAPPFPLNWSRGSTGNNPNIYLFIRGTHLYPSAQTSRKGLRYRSKGFLFSDWLKAMGKFEESGSWGPCGGPIVCCDWSGGKQGGGRGFSGLMTLWTRHASNNNQSVGHLWSVAWRIHDWF</sequence>
<name>A0AAV4RXX4_9ARAC</name>
<protein>
    <submittedName>
        <fullName evidence="1">Uncharacterized protein</fullName>
    </submittedName>
</protein>
<reference evidence="1 2" key="1">
    <citation type="submission" date="2021-06" db="EMBL/GenBank/DDBJ databases">
        <title>Caerostris darwini draft genome.</title>
        <authorList>
            <person name="Kono N."/>
            <person name="Arakawa K."/>
        </authorList>
    </citation>
    <scope>NUCLEOTIDE SEQUENCE [LARGE SCALE GENOMIC DNA]</scope>
</reference>
<dbReference type="EMBL" id="BPLQ01006933">
    <property type="protein sequence ID" value="GIY26275.1"/>
    <property type="molecule type" value="Genomic_DNA"/>
</dbReference>
<evidence type="ECO:0000313" key="2">
    <source>
        <dbReference type="Proteomes" id="UP001054837"/>
    </source>
</evidence>
<accession>A0AAV4RXX4</accession>